<feature type="compositionally biased region" description="Basic and acidic residues" evidence="6">
    <location>
        <begin position="104"/>
        <end position="135"/>
    </location>
</feature>
<keyword evidence="2" id="KW-1003">Cell membrane</keyword>
<feature type="transmembrane region" description="Helical" evidence="7">
    <location>
        <begin position="35"/>
        <end position="54"/>
    </location>
</feature>
<keyword evidence="5 7" id="KW-0472">Membrane</keyword>
<feature type="region of interest" description="Disordered" evidence="6">
    <location>
        <begin position="67"/>
        <end position="92"/>
    </location>
</feature>
<proteinExistence type="predicted"/>
<evidence type="ECO:0000259" key="8">
    <source>
        <dbReference type="Pfam" id="PF13396"/>
    </source>
</evidence>
<protein>
    <recommendedName>
        <fullName evidence="8">Cardiolipin synthase N-terminal domain-containing protein</fullName>
    </recommendedName>
</protein>
<dbReference type="Pfam" id="PF13396">
    <property type="entry name" value="PLDc_N"/>
    <property type="match status" value="1"/>
</dbReference>
<evidence type="ECO:0000256" key="3">
    <source>
        <dbReference type="ARBA" id="ARBA00022692"/>
    </source>
</evidence>
<evidence type="ECO:0000256" key="7">
    <source>
        <dbReference type="SAM" id="Phobius"/>
    </source>
</evidence>
<organism evidence="9 10">
    <name type="scientific">Arcanobacterium wilhelmae</name>
    <dbReference type="NCBI Taxonomy" id="1803177"/>
    <lineage>
        <taxon>Bacteria</taxon>
        <taxon>Bacillati</taxon>
        <taxon>Actinomycetota</taxon>
        <taxon>Actinomycetes</taxon>
        <taxon>Actinomycetales</taxon>
        <taxon>Actinomycetaceae</taxon>
        <taxon>Arcanobacterium</taxon>
    </lineage>
</organism>
<evidence type="ECO:0000256" key="2">
    <source>
        <dbReference type="ARBA" id="ARBA00022475"/>
    </source>
</evidence>
<dbReference type="EMBL" id="JAUSQW010000001">
    <property type="protein sequence ID" value="MDP9800572.1"/>
    <property type="molecule type" value="Genomic_DNA"/>
</dbReference>
<dbReference type="InterPro" id="IPR027379">
    <property type="entry name" value="CLS_N"/>
</dbReference>
<accession>A0ABT9NA22</accession>
<dbReference type="Proteomes" id="UP001235966">
    <property type="component" value="Unassembled WGS sequence"/>
</dbReference>
<keyword evidence="4 7" id="KW-1133">Transmembrane helix</keyword>
<comment type="caution">
    <text evidence="9">The sequence shown here is derived from an EMBL/GenBank/DDBJ whole genome shotgun (WGS) entry which is preliminary data.</text>
</comment>
<evidence type="ECO:0000256" key="5">
    <source>
        <dbReference type="ARBA" id="ARBA00023136"/>
    </source>
</evidence>
<comment type="subcellular location">
    <subcellularLocation>
        <location evidence="1">Cell membrane</location>
        <topology evidence="1">Multi-pass membrane protein</topology>
    </subcellularLocation>
</comment>
<evidence type="ECO:0000313" key="9">
    <source>
        <dbReference type="EMBL" id="MDP9800572.1"/>
    </source>
</evidence>
<evidence type="ECO:0000313" key="10">
    <source>
        <dbReference type="Proteomes" id="UP001235966"/>
    </source>
</evidence>
<sequence length="141" mass="16078">MARFFLILVVIALHIYTLIDVIRSSVMPARRISKPVWIILVLVPILGPLVWLGLKYQHVFTKDSFQRPGTSAFGPQIKKSREAAAPVAPDDDPEFLARLDAQNRRKAWEERQRKEKEAKGEPETPRKPEDGEEHGGLYGHK</sequence>
<feature type="region of interest" description="Disordered" evidence="6">
    <location>
        <begin position="104"/>
        <end position="141"/>
    </location>
</feature>
<reference evidence="9 10" key="1">
    <citation type="submission" date="2023-07" db="EMBL/GenBank/DDBJ databases">
        <title>Sequencing the genomes of 1000 actinobacteria strains.</title>
        <authorList>
            <person name="Klenk H.-P."/>
        </authorList>
    </citation>
    <scope>NUCLEOTIDE SEQUENCE [LARGE SCALE GENOMIC DNA]</scope>
    <source>
        <strain evidence="9 10">DSM 102162</strain>
    </source>
</reference>
<feature type="domain" description="Cardiolipin synthase N-terminal" evidence="8">
    <location>
        <begin position="13"/>
        <end position="52"/>
    </location>
</feature>
<gene>
    <name evidence="9" type="ORF">J2S49_000648</name>
</gene>
<keyword evidence="3 7" id="KW-0812">Transmembrane</keyword>
<evidence type="ECO:0000256" key="6">
    <source>
        <dbReference type="SAM" id="MobiDB-lite"/>
    </source>
</evidence>
<keyword evidence="10" id="KW-1185">Reference proteome</keyword>
<dbReference type="RefSeq" id="WP_307014272.1">
    <property type="nucleotide sequence ID" value="NZ_JAUSQW010000001.1"/>
</dbReference>
<name>A0ABT9NA22_9ACTO</name>
<evidence type="ECO:0000256" key="1">
    <source>
        <dbReference type="ARBA" id="ARBA00004651"/>
    </source>
</evidence>
<evidence type="ECO:0000256" key="4">
    <source>
        <dbReference type="ARBA" id="ARBA00022989"/>
    </source>
</evidence>